<sequence>MVAAGGEALGKGSWAESRNKLTSGVCSSSLSGNSIGFGPTCIIMLAGVAEVDTKDGVLPAAEVKLPTWPAIGLFRDILAALY</sequence>
<proteinExistence type="predicted"/>
<keyword evidence="2" id="KW-1185">Reference proteome</keyword>
<organism evidence="1 2">
    <name type="scientific">Oryza meyeriana var. granulata</name>
    <dbReference type="NCBI Taxonomy" id="110450"/>
    <lineage>
        <taxon>Eukaryota</taxon>
        <taxon>Viridiplantae</taxon>
        <taxon>Streptophyta</taxon>
        <taxon>Embryophyta</taxon>
        <taxon>Tracheophyta</taxon>
        <taxon>Spermatophyta</taxon>
        <taxon>Magnoliopsida</taxon>
        <taxon>Liliopsida</taxon>
        <taxon>Poales</taxon>
        <taxon>Poaceae</taxon>
        <taxon>BOP clade</taxon>
        <taxon>Oryzoideae</taxon>
        <taxon>Oryzeae</taxon>
        <taxon>Oryzinae</taxon>
        <taxon>Oryza</taxon>
        <taxon>Oryza meyeriana</taxon>
    </lineage>
</organism>
<comment type="caution">
    <text evidence="1">The sequence shown here is derived from an EMBL/GenBank/DDBJ whole genome shotgun (WGS) entry which is preliminary data.</text>
</comment>
<reference evidence="1 2" key="1">
    <citation type="submission" date="2019-11" db="EMBL/GenBank/DDBJ databases">
        <title>Whole genome sequence of Oryza granulata.</title>
        <authorList>
            <person name="Li W."/>
        </authorList>
    </citation>
    <scope>NUCLEOTIDE SEQUENCE [LARGE SCALE GENOMIC DNA]</scope>
    <source>
        <strain evidence="2">cv. Menghai</strain>
        <tissue evidence="1">Leaf</tissue>
    </source>
</reference>
<accession>A0A6G1E6M5</accession>
<protein>
    <submittedName>
        <fullName evidence="1">Uncharacterized protein</fullName>
    </submittedName>
</protein>
<dbReference type="Proteomes" id="UP000479710">
    <property type="component" value="Unassembled WGS sequence"/>
</dbReference>
<name>A0A6G1E6M5_9ORYZ</name>
<gene>
    <name evidence="1" type="ORF">E2562_035152</name>
</gene>
<dbReference type="AlphaFoldDB" id="A0A6G1E6M5"/>
<dbReference type="EMBL" id="SPHZ02000005">
    <property type="protein sequence ID" value="KAF0920440.1"/>
    <property type="molecule type" value="Genomic_DNA"/>
</dbReference>
<evidence type="ECO:0000313" key="1">
    <source>
        <dbReference type="EMBL" id="KAF0920440.1"/>
    </source>
</evidence>
<evidence type="ECO:0000313" key="2">
    <source>
        <dbReference type="Proteomes" id="UP000479710"/>
    </source>
</evidence>